<gene>
    <name evidence="1" type="ORF">BDK89_3549</name>
</gene>
<evidence type="ECO:0000313" key="1">
    <source>
        <dbReference type="EMBL" id="TDT17936.1"/>
    </source>
</evidence>
<organism evidence="1 2">
    <name type="scientific">Ilumatobacter fluminis</name>
    <dbReference type="NCBI Taxonomy" id="467091"/>
    <lineage>
        <taxon>Bacteria</taxon>
        <taxon>Bacillati</taxon>
        <taxon>Actinomycetota</taxon>
        <taxon>Acidimicrobiia</taxon>
        <taxon>Acidimicrobiales</taxon>
        <taxon>Ilumatobacteraceae</taxon>
        <taxon>Ilumatobacter</taxon>
    </lineage>
</organism>
<dbReference type="Proteomes" id="UP000294558">
    <property type="component" value="Unassembled WGS sequence"/>
</dbReference>
<evidence type="ECO:0000313" key="2">
    <source>
        <dbReference type="Proteomes" id="UP000294558"/>
    </source>
</evidence>
<name>A0A4R7I5A4_9ACTN</name>
<sequence length="181" mass="18921">MQNPGPTPLPVYELACLAHTIPGISFRIVAPTGESLLVSASCLAADLDPCRLRTALTSSQSGPRLAVTAERAELVSGAVHVGGGLYQRSHPQAAGERWFVVTTPADRLLDVIADVRLDGPAADEVAVTIGPDDGLGLCAVRVRAESDAACARIDDLAFAVLATCVVDEFLHDVAVDVPEQR</sequence>
<dbReference type="EMBL" id="SOAU01000001">
    <property type="protein sequence ID" value="TDT17936.1"/>
    <property type="molecule type" value="Genomic_DNA"/>
</dbReference>
<reference evidence="1 2" key="1">
    <citation type="submission" date="2019-03" db="EMBL/GenBank/DDBJ databases">
        <title>Sequencing the genomes of 1000 actinobacteria strains.</title>
        <authorList>
            <person name="Klenk H.-P."/>
        </authorList>
    </citation>
    <scope>NUCLEOTIDE SEQUENCE [LARGE SCALE GENOMIC DNA]</scope>
    <source>
        <strain evidence="1 2">DSM 18936</strain>
    </source>
</reference>
<protein>
    <submittedName>
        <fullName evidence="1">Uncharacterized protein</fullName>
    </submittedName>
</protein>
<keyword evidence="2" id="KW-1185">Reference proteome</keyword>
<comment type="caution">
    <text evidence="1">The sequence shown here is derived from an EMBL/GenBank/DDBJ whole genome shotgun (WGS) entry which is preliminary data.</text>
</comment>
<dbReference type="RefSeq" id="WP_166657661.1">
    <property type="nucleotide sequence ID" value="NZ_SOAU01000001.1"/>
</dbReference>
<dbReference type="AlphaFoldDB" id="A0A4R7I5A4"/>
<proteinExistence type="predicted"/>
<accession>A0A4R7I5A4</accession>